<dbReference type="InterPro" id="IPR050361">
    <property type="entry name" value="MPP/UQCRC_Complex"/>
</dbReference>
<dbReference type="Proteomes" id="UP000887581">
    <property type="component" value="Unplaced"/>
</dbReference>
<dbReference type="InterPro" id="IPR011765">
    <property type="entry name" value="Pept_M16_N"/>
</dbReference>
<dbReference type="PANTHER" id="PTHR11851:SF49">
    <property type="entry name" value="MITOCHONDRIAL-PROCESSING PEPTIDASE SUBUNIT ALPHA"/>
    <property type="match status" value="1"/>
</dbReference>
<protein>
    <recommendedName>
        <fullName evidence="3">Alpha-MPP</fullName>
    </recommendedName>
    <alternativeName>
        <fullName evidence="4">Inactive zinc metalloprotease alpha</fullName>
    </alternativeName>
</protein>
<comment type="similarity">
    <text evidence="2 5">Belongs to the peptidase M16 family.</text>
</comment>
<dbReference type="Pfam" id="PF00675">
    <property type="entry name" value="Peptidase_M16"/>
    <property type="match status" value="1"/>
</dbReference>
<dbReference type="GO" id="GO:0006627">
    <property type="term" value="P:protein processing involved in protein targeting to mitochondrion"/>
    <property type="evidence" value="ECO:0007669"/>
    <property type="project" value="TreeGrafter"/>
</dbReference>
<evidence type="ECO:0000256" key="1">
    <source>
        <dbReference type="ARBA" id="ARBA00002123"/>
    </source>
</evidence>
<reference evidence="9" key="1">
    <citation type="submission" date="2022-11" db="UniProtKB">
        <authorList>
            <consortium name="WormBaseParasite"/>
        </authorList>
    </citation>
    <scope>IDENTIFICATION</scope>
</reference>
<dbReference type="PANTHER" id="PTHR11851">
    <property type="entry name" value="METALLOPROTEASE"/>
    <property type="match status" value="1"/>
</dbReference>
<evidence type="ECO:0000313" key="8">
    <source>
        <dbReference type="Proteomes" id="UP000887581"/>
    </source>
</evidence>
<evidence type="ECO:0000313" key="9">
    <source>
        <dbReference type="WBParaSite" id="sdigi.contig318.g7403.t1"/>
    </source>
</evidence>
<dbReference type="AlphaFoldDB" id="A0A915PU76"/>
<dbReference type="Gene3D" id="3.30.830.10">
    <property type="entry name" value="Metalloenzyme, LuxS/M16 peptidase-like"/>
    <property type="match status" value="2"/>
</dbReference>
<dbReference type="GO" id="GO:0004222">
    <property type="term" value="F:metalloendopeptidase activity"/>
    <property type="evidence" value="ECO:0007669"/>
    <property type="project" value="InterPro"/>
</dbReference>
<evidence type="ECO:0000256" key="4">
    <source>
        <dbReference type="ARBA" id="ARBA00032315"/>
    </source>
</evidence>
<evidence type="ECO:0000256" key="3">
    <source>
        <dbReference type="ARBA" id="ARBA00030006"/>
    </source>
</evidence>
<sequence>MVLPRYCTVCSRIIQEISRSYLRNFSSKGKNGSNASYYATASPLPEKPVNFIDVNNLSLREPLPGLSEAQYLKQNDVKPFDTKLTVLENGLKIATEPHYGMYCTVGVAIDAGSRYEVGYPFGTSHFIEKLAFTGTPTFPSKEDLFRLLERRGALIDCQSTKDTFIYASSCQVDGFTDIIRLIADSVQRPIIKSVDVEDARLIIDFENKDMNSKPECEPLLTDWIHAAAYNGNTLGFTKYCPEESIMKMTQEHIYTFMKQYYKPNRIVVAGVGVDHDALVSLSRELFDDSKTVWAEDPSLLLEKMPAVDDSFAQYTGGEKHVVKDLSAMALGPTPYPNLAHFVLGFESCGYLDDDFVAFCVLQSLMGGGGSFSAGGPGKGMYTRHHWMYNATAYNHAYKDSGIFHIQASSDPSRIDETAKVILEQFLRLSHGAEKEELARAKTQLKSQLMMNLEVRPVMFEDLARQVLGHGYRRKPSEYVEKIGNRYLHFLAVEAFGNNVITSLDHITSENIKRIAERMLSKHPSIVGYGDIRRIPRYEAIDKCVAKRQLGDLKSKSFFRF</sequence>
<accession>A0A915PU76</accession>
<feature type="domain" description="Peptidase M16 N-terminal" evidence="6">
    <location>
        <begin position="95"/>
        <end position="241"/>
    </location>
</feature>
<dbReference type="WBParaSite" id="sdigi.contig318.g7403.t1">
    <property type="protein sequence ID" value="sdigi.contig318.g7403.t1"/>
    <property type="gene ID" value="sdigi.contig318.g7403"/>
</dbReference>
<dbReference type="GO" id="GO:0005739">
    <property type="term" value="C:mitochondrion"/>
    <property type="evidence" value="ECO:0007669"/>
    <property type="project" value="TreeGrafter"/>
</dbReference>
<dbReference type="InterPro" id="IPR001431">
    <property type="entry name" value="Pept_M16_Zn_BS"/>
</dbReference>
<name>A0A915PU76_9BILA</name>
<dbReference type="InterPro" id="IPR007863">
    <property type="entry name" value="Peptidase_M16_C"/>
</dbReference>
<evidence type="ECO:0000256" key="2">
    <source>
        <dbReference type="ARBA" id="ARBA00007261"/>
    </source>
</evidence>
<dbReference type="Pfam" id="PF05193">
    <property type="entry name" value="Peptidase_M16_C"/>
    <property type="match status" value="1"/>
</dbReference>
<comment type="function">
    <text evidence="1">Substrate recognition and binding subunit of the essential mitochondrial processing protease (MPP), which cleaves the mitochondrial sequence off newly imported precursors proteins.</text>
</comment>
<dbReference type="InterPro" id="IPR011249">
    <property type="entry name" value="Metalloenz_LuxS/M16"/>
</dbReference>
<dbReference type="GO" id="GO:0046872">
    <property type="term" value="F:metal ion binding"/>
    <property type="evidence" value="ECO:0007669"/>
    <property type="project" value="InterPro"/>
</dbReference>
<evidence type="ECO:0000256" key="5">
    <source>
        <dbReference type="RuleBase" id="RU004447"/>
    </source>
</evidence>
<keyword evidence="8" id="KW-1185">Reference proteome</keyword>
<evidence type="ECO:0000259" key="6">
    <source>
        <dbReference type="Pfam" id="PF00675"/>
    </source>
</evidence>
<dbReference type="SUPFAM" id="SSF63411">
    <property type="entry name" value="LuxS/MPP-like metallohydrolase"/>
    <property type="match status" value="2"/>
</dbReference>
<dbReference type="PROSITE" id="PS00143">
    <property type="entry name" value="INSULINASE"/>
    <property type="match status" value="1"/>
</dbReference>
<evidence type="ECO:0000259" key="7">
    <source>
        <dbReference type="Pfam" id="PF05193"/>
    </source>
</evidence>
<feature type="domain" description="Peptidase M16 C-terminal" evidence="7">
    <location>
        <begin position="247"/>
        <end position="444"/>
    </location>
</feature>
<organism evidence="8 9">
    <name type="scientific">Setaria digitata</name>
    <dbReference type="NCBI Taxonomy" id="48799"/>
    <lineage>
        <taxon>Eukaryota</taxon>
        <taxon>Metazoa</taxon>
        <taxon>Ecdysozoa</taxon>
        <taxon>Nematoda</taxon>
        <taxon>Chromadorea</taxon>
        <taxon>Rhabditida</taxon>
        <taxon>Spirurina</taxon>
        <taxon>Spiruromorpha</taxon>
        <taxon>Filarioidea</taxon>
        <taxon>Setariidae</taxon>
        <taxon>Setaria</taxon>
    </lineage>
</organism>
<proteinExistence type="inferred from homology"/>